<dbReference type="RefSeq" id="WP_004511530.1">
    <property type="nucleotide sequence ID" value="NC_007517.1"/>
</dbReference>
<proteinExistence type="predicted"/>
<dbReference type="STRING" id="269799.Gmet_1536"/>
<keyword evidence="2" id="KW-1185">Reference proteome</keyword>
<dbReference type="SUPFAM" id="SSF53300">
    <property type="entry name" value="vWA-like"/>
    <property type="match status" value="1"/>
</dbReference>
<dbReference type="Gene3D" id="3.40.50.410">
    <property type="entry name" value="von Willebrand factor, type A domain"/>
    <property type="match status" value="1"/>
</dbReference>
<dbReference type="InterPro" id="IPR036465">
    <property type="entry name" value="vWFA_dom_sf"/>
</dbReference>
<dbReference type="AlphaFoldDB" id="Q39VF4"/>
<dbReference type="HOGENOM" id="CLU_478796_0_0_7"/>
<sequence length="569" mass="64253">MIHSEKTSRDGKAQERFLIAGENGFSEYWRRDKSPVEILELAKLLRGIRKVVSQVGRNSGSVVWEGMPITRSDSIEIDPSPIMGRYPIPAVQADIAIGLAIRSAYLKTEWTGHVLKLAQTKLELPPMYAYKFSLFLDIAEKVYADLVANRSILGLYAAKAREWEIAKAAKQFISPPSFSELLHIWWRIAADAEQETYKQPYEDHSVVEMAGRASTSQPYTKPMALLNSIVEDLITHCAALPSVTERCEYRLNRYASIFNELLEMVKFWPADRKDPFLLSADFTEDVAQEDQEMDAVKATLLSFADEIESTIETKHVDFTEQVRLLVANFGDVVRVEGNDIVMPAKKNVDNALLYKLKTVLQLAAQRNISFSRGLDSGRIDRTRLYRAPTTGSIFNLKKTKYELHNDIVLLVDCTGSMSEPTKWSKAELIYQTLFTAIHDYNANARIFAYNERNETCRITEIFKQGQFFSVTPHGRTASGEAIIATAISLKPGARKPFIIHITDGASNWGCGVRDAIAYCKKKKINLLTLGLECDPMNKTALSEEYGEMIQFVNTMEQFPNVFKKLLSPK</sequence>
<dbReference type="Proteomes" id="UP000007073">
    <property type="component" value="Chromosome"/>
</dbReference>
<dbReference type="EMBL" id="CP000148">
    <property type="protein sequence ID" value="ABB31770.1"/>
    <property type="molecule type" value="Genomic_DNA"/>
</dbReference>
<accession>Q39VF4</accession>
<protein>
    <submittedName>
        <fullName evidence="1">VWFA superfamily protein</fullName>
    </submittedName>
</protein>
<reference evidence="1 2" key="1">
    <citation type="submission" date="2005-10" db="EMBL/GenBank/DDBJ databases">
        <title>Complete sequence of Geobacter metallireducens GS-15.</title>
        <authorList>
            <consortium name="US DOE Joint Genome Institute"/>
            <person name="Copeland A."/>
            <person name="Lucas S."/>
            <person name="Lapidus A."/>
            <person name="Barry K."/>
            <person name="Detter J.C."/>
            <person name="Glavina T."/>
            <person name="Hammon N."/>
            <person name="Israni S."/>
            <person name="Pitluck S."/>
            <person name="Di Bartolo G."/>
            <person name="Chain P."/>
            <person name="Schmutz J."/>
            <person name="Larimer F."/>
            <person name="Land M."/>
            <person name="Kyrpides N."/>
            <person name="Ivanova N."/>
            <person name="Richardson P."/>
        </authorList>
    </citation>
    <scope>NUCLEOTIDE SEQUENCE [LARGE SCALE GENOMIC DNA]</scope>
    <source>
        <strain evidence="2">ATCC 53774 / DSM 7210 / GS-15</strain>
    </source>
</reference>
<dbReference type="eggNOG" id="COG2304">
    <property type="taxonomic scope" value="Bacteria"/>
</dbReference>
<evidence type="ECO:0000313" key="1">
    <source>
        <dbReference type="EMBL" id="ABB31770.1"/>
    </source>
</evidence>
<name>Q39VF4_GEOMG</name>
<evidence type="ECO:0000313" key="2">
    <source>
        <dbReference type="Proteomes" id="UP000007073"/>
    </source>
</evidence>
<reference evidence="1 2" key="2">
    <citation type="journal article" date="2009" name="BMC Microbiol.">
        <title>The genome sequence of Geobacter metallireducens: features of metabolism, physiology and regulation common and dissimilar to Geobacter sulfurreducens.</title>
        <authorList>
            <person name="Aklujkar M."/>
            <person name="Krushkal J."/>
            <person name="DiBartolo G."/>
            <person name="Lapidus A."/>
            <person name="Land M.L."/>
            <person name="Lovley D.R."/>
        </authorList>
    </citation>
    <scope>NUCLEOTIDE SEQUENCE [LARGE SCALE GENOMIC DNA]</scope>
    <source>
        <strain evidence="2">ATCC 53774 / DSM 7210 / GS-15</strain>
    </source>
</reference>
<dbReference type="CDD" id="cd00198">
    <property type="entry name" value="vWFA"/>
    <property type="match status" value="1"/>
</dbReference>
<organism evidence="1 2">
    <name type="scientific">Geobacter metallireducens (strain ATCC 53774 / DSM 7210 / GS-15)</name>
    <dbReference type="NCBI Taxonomy" id="269799"/>
    <lineage>
        <taxon>Bacteria</taxon>
        <taxon>Pseudomonadati</taxon>
        <taxon>Thermodesulfobacteriota</taxon>
        <taxon>Desulfuromonadia</taxon>
        <taxon>Geobacterales</taxon>
        <taxon>Geobacteraceae</taxon>
        <taxon>Geobacter</taxon>
    </lineage>
</organism>
<dbReference type="KEGG" id="gme:Gmet_1536"/>
<gene>
    <name evidence="1" type="ordered locus">Gmet_1536</name>
</gene>